<dbReference type="AlphaFoldDB" id="A0A7R9EM79"/>
<feature type="compositionally biased region" description="Basic residues" evidence="1">
    <location>
        <begin position="51"/>
        <end position="64"/>
    </location>
</feature>
<reference evidence="2" key="1">
    <citation type="submission" date="2020-11" db="EMBL/GenBank/DDBJ databases">
        <authorList>
            <person name="Tran Van P."/>
        </authorList>
    </citation>
    <scope>NUCLEOTIDE SEQUENCE</scope>
</reference>
<organism evidence="2">
    <name type="scientific">Timema monikensis</name>
    <dbReference type="NCBI Taxonomy" id="170555"/>
    <lineage>
        <taxon>Eukaryota</taxon>
        <taxon>Metazoa</taxon>
        <taxon>Ecdysozoa</taxon>
        <taxon>Arthropoda</taxon>
        <taxon>Hexapoda</taxon>
        <taxon>Insecta</taxon>
        <taxon>Pterygota</taxon>
        <taxon>Neoptera</taxon>
        <taxon>Polyneoptera</taxon>
        <taxon>Phasmatodea</taxon>
        <taxon>Timematodea</taxon>
        <taxon>Timematoidea</taxon>
        <taxon>Timematidae</taxon>
        <taxon>Timema</taxon>
    </lineage>
</organism>
<protein>
    <submittedName>
        <fullName evidence="2">Uncharacterized protein</fullName>
    </submittedName>
</protein>
<feature type="region of interest" description="Disordered" evidence="1">
    <location>
        <begin position="1"/>
        <end position="64"/>
    </location>
</feature>
<evidence type="ECO:0000313" key="2">
    <source>
        <dbReference type="EMBL" id="CAD7435884.1"/>
    </source>
</evidence>
<dbReference type="EMBL" id="OB804261">
    <property type="protein sequence ID" value="CAD7435884.1"/>
    <property type="molecule type" value="Genomic_DNA"/>
</dbReference>
<name>A0A7R9EM79_9NEOP</name>
<feature type="compositionally biased region" description="Polar residues" evidence="1">
    <location>
        <begin position="29"/>
        <end position="40"/>
    </location>
</feature>
<proteinExistence type="predicted"/>
<gene>
    <name evidence="2" type="ORF">TMSB3V08_LOCUS12530</name>
</gene>
<sequence>MDDRRVDSGTQISSPIKTIRNHIPDSKNGMATKTSDNSLTEVDGELVQPIKRARASVKPNMTHR</sequence>
<accession>A0A7R9EM79</accession>
<evidence type="ECO:0000256" key="1">
    <source>
        <dbReference type="SAM" id="MobiDB-lite"/>
    </source>
</evidence>